<reference evidence="2" key="2">
    <citation type="submission" date="2018-07" db="EMBL/GenBank/DDBJ databases">
        <authorList>
            <person name="Mckenzie S.K."/>
            <person name="Kronauer D.J.C."/>
        </authorList>
    </citation>
    <scope>NUCLEOTIDE SEQUENCE</scope>
    <source>
        <strain evidence="2">Clonal line C1</strain>
    </source>
</reference>
<name>A0A3L8DP29_OOCBI</name>
<dbReference type="EMBL" id="QOIP01000006">
    <property type="protein sequence ID" value="RLU22046.1"/>
    <property type="molecule type" value="Genomic_DNA"/>
</dbReference>
<organism evidence="2">
    <name type="scientific">Ooceraea biroi</name>
    <name type="common">Clonal raider ant</name>
    <name type="synonym">Cerapachys biroi</name>
    <dbReference type="NCBI Taxonomy" id="2015173"/>
    <lineage>
        <taxon>Eukaryota</taxon>
        <taxon>Metazoa</taxon>
        <taxon>Ecdysozoa</taxon>
        <taxon>Arthropoda</taxon>
        <taxon>Hexapoda</taxon>
        <taxon>Insecta</taxon>
        <taxon>Pterygota</taxon>
        <taxon>Neoptera</taxon>
        <taxon>Endopterygota</taxon>
        <taxon>Hymenoptera</taxon>
        <taxon>Apocrita</taxon>
        <taxon>Aculeata</taxon>
        <taxon>Formicoidea</taxon>
        <taxon>Formicidae</taxon>
        <taxon>Dorylinae</taxon>
        <taxon>Ooceraea</taxon>
    </lineage>
</organism>
<dbReference type="Proteomes" id="UP000279307">
    <property type="component" value="Chromosome 6"/>
</dbReference>
<reference evidence="2" key="1">
    <citation type="journal article" date="2018" name="Genome Res.">
        <title>The genomic architecture and molecular evolution of ant odorant receptors.</title>
        <authorList>
            <person name="McKenzie S.K."/>
            <person name="Kronauer D.J.C."/>
        </authorList>
    </citation>
    <scope>NUCLEOTIDE SEQUENCE [LARGE SCALE GENOMIC DNA]</scope>
    <source>
        <strain evidence="2">Clonal line C1</strain>
    </source>
</reference>
<feature type="region of interest" description="Disordered" evidence="1">
    <location>
        <begin position="75"/>
        <end position="135"/>
    </location>
</feature>
<comment type="caution">
    <text evidence="2">The sequence shown here is derived from an EMBL/GenBank/DDBJ whole genome shotgun (WGS) entry which is preliminary data.</text>
</comment>
<evidence type="ECO:0000313" key="2">
    <source>
        <dbReference type="EMBL" id="RLU22046.1"/>
    </source>
</evidence>
<gene>
    <name evidence="2" type="ORF">DMN91_006425</name>
</gene>
<protein>
    <submittedName>
        <fullName evidence="2">Uncharacterized protein</fullName>
    </submittedName>
</protein>
<evidence type="ECO:0000256" key="1">
    <source>
        <dbReference type="SAM" id="MobiDB-lite"/>
    </source>
</evidence>
<dbReference type="AlphaFoldDB" id="A0A3L8DP29"/>
<proteinExistence type="predicted"/>
<sequence>MSSDDTQTGWIWKLRKDQLTDELQNRGVLFSANDKRDELRALLVEIVRENNAPSEELETAKLEAISVLNSVPNASVTTAESVPETEPVDSKAALSVNKHENPEIDESFESAHSDSDTGSTMSDSSKIRFCLGKDK</sequence>
<accession>A0A3L8DP29</accession>